<dbReference type="PANTHER" id="PTHR38737">
    <property type="entry name" value="ACTIN-FRAGMIN KINASE DDB_G0279609-RELATED"/>
    <property type="match status" value="1"/>
</dbReference>
<evidence type="ECO:0000256" key="1">
    <source>
        <dbReference type="SAM" id="MobiDB-lite"/>
    </source>
</evidence>
<reference evidence="3 4" key="1">
    <citation type="journal article" date="2011" name="Genome Res.">
        <title>Phylogeny-wide analysis of social amoeba genomes highlights ancient origins for complex intercellular communication.</title>
        <authorList>
            <person name="Heidel A.J."/>
            <person name="Lawal H.M."/>
            <person name="Felder M."/>
            <person name="Schilde C."/>
            <person name="Helps N.R."/>
            <person name="Tunggal B."/>
            <person name="Rivero F."/>
            <person name="John U."/>
            <person name="Schleicher M."/>
            <person name="Eichinger L."/>
            <person name="Platzer M."/>
            <person name="Noegel A.A."/>
            <person name="Schaap P."/>
            <person name="Gloeckner G."/>
        </authorList>
    </citation>
    <scope>NUCLEOTIDE SEQUENCE [LARGE SCALE GENOMIC DNA]</scope>
    <source>
        <strain evidence="4">ATCC 26659 / Pp 5 / PN500</strain>
    </source>
</reference>
<feature type="region of interest" description="Disordered" evidence="1">
    <location>
        <begin position="81"/>
        <end position="121"/>
    </location>
</feature>
<evidence type="ECO:0000259" key="2">
    <source>
        <dbReference type="Pfam" id="PF09192"/>
    </source>
</evidence>
<dbReference type="Gene3D" id="3.30.1010.10">
    <property type="entry name" value="Phosphatidylinositol 3-kinase Catalytic Subunit, Chain A, domain 4"/>
    <property type="match status" value="1"/>
</dbReference>
<dbReference type="InterPro" id="IPR011009">
    <property type="entry name" value="Kinase-like_dom_sf"/>
</dbReference>
<dbReference type="GeneID" id="31364594"/>
<organism evidence="3 4">
    <name type="scientific">Heterostelium pallidum (strain ATCC 26659 / Pp 5 / PN500)</name>
    <name type="common">Cellular slime mold</name>
    <name type="synonym">Polysphondylium pallidum</name>
    <dbReference type="NCBI Taxonomy" id="670386"/>
    <lineage>
        <taxon>Eukaryota</taxon>
        <taxon>Amoebozoa</taxon>
        <taxon>Evosea</taxon>
        <taxon>Eumycetozoa</taxon>
        <taxon>Dictyostelia</taxon>
        <taxon>Acytosteliales</taxon>
        <taxon>Acytosteliaceae</taxon>
        <taxon>Heterostelium</taxon>
    </lineage>
</organism>
<dbReference type="GO" id="GO:0016301">
    <property type="term" value="F:kinase activity"/>
    <property type="evidence" value="ECO:0007669"/>
    <property type="project" value="UniProtKB-KW"/>
</dbReference>
<dbReference type="InParanoid" id="D3BKN7"/>
<accession>D3BKN7</accession>
<dbReference type="EMBL" id="ADBJ01000038">
    <property type="protein sequence ID" value="EFA78467.1"/>
    <property type="molecule type" value="Genomic_DNA"/>
</dbReference>
<name>D3BKN7_HETP5</name>
<dbReference type="RefSeq" id="XP_020430591.1">
    <property type="nucleotide sequence ID" value="XM_020579916.1"/>
</dbReference>
<comment type="caution">
    <text evidence="3">The sequence shown here is derived from an EMBL/GenBank/DDBJ whole genome shotgun (WGS) entry which is preliminary data.</text>
</comment>
<dbReference type="InterPro" id="IPR037469">
    <property type="entry name" value="Put_AFK"/>
</dbReference>
<dbReference type="SUPFAM" id="SSF56112">
    <property type="entry name" value="Protein kinase-like (PK-like)"/>
    <property type="match status" value="1"/>
</dbReference>
<dbReference type="InterPro" id="IPR015275">
    <property type="entry name" value="Actin-fragmin_kin_cat_dom"/>
</dbReference>
<feature type="compositionally biased region" description="Low complexity" evidence="1">
    <location>
        <begin position="81"/>
        <end position="108"/>
    </location>
</feature>
<keyword evidence="4" id="KW-1185">Reference proteome</keyword>
<gene>
    <name evidence="3" type="ORF">PPL_09119</name>
</gene>
<dbReference type="Proteomes" id="UP000001396">
    <property type="component" value="Unassembled WGS sequence"/>
</dbReference>
<keyword evidence="3" id="KW-0808">Transferase</keyword>
<sequence>MKYYRETIMLYKYIITSYWLMEREPTLSTSLTFLTGGSSGAGSTHLFIDDNFSLGGSVSNSTNVITTCQQQDWNMQKHLNSGSIGSSSSSHKNCSSSSSIADDNSSSDGSDKFQPPANSKLLPSNIHNLDWSRVVHVESCQYKNQKNTFSLFYVTFSKLVDDKEHYFKVMLKTSNNITQEVYSSILATICRIPIPTMRLVEYSTPEFASMSKNLQRFSSDLLFKKELKKKFFLVMECVEGKPLGELNIKEFFNEKKYPTIHHPKMVGILPFWIPESTSLSTVLSQSVTTSTSIV</sequence>
<feature type="domain" description="Actin-fragmin kinase catalytic" evidence="2">
    <location>
        <begin position="122"/>
        <end position="256"/>
    </location>
</feature>
<dbReference type="AlphaFoldDB" id="D3BKN7"/>
<evidence type="ECO:0000313" key="4">
    <source>
        <dbReference type="Proteomes" id="UP000001396"/>
    </source>
</evidence>
<protein>
    <submittedName>
        <fullName evidence="3">Protein kinase</fullName>
    </submittedName>
</protein>
<dbReference type="PANTHER" id="PTHR38737:SF1">
    <property type="entry name" value="ACTIN-FRAGMIN KINASE DDB_G0279609-RELATED"/>
    <property type="match status" value="1"/>
</dbReference>
<keyword evidence="3" id="KW-0418">Kinase</keyword>
<dbReference type="Pfam" id="PF09192">
    <property type="entry name" value="Act-Frag_cataly"/>
    <property type="match status" value="1"/>
</dbReference>
<proteinExistence type="predicted"/>
<dbReference type="STRING" id="670386.D3BKN7"/>
<evidence type="ECO:0000313" key="3">
    <source>
        <dbReference type="EMBL" id="EFA78467.1"/>
    </source>
</evidence>